<organism evidence="3 4">
    <name type="scientific">Naasia lichenicola</name>
    <dbReference type="NCBI Taxonomy" id="2565933"/>
    <lineage>
        <taxon>Bacteria</taxon>
        <taxon>Bacillati</taxon>
        <taxon>Actinomycetota</taxon>
        <taxon>Actinomycetes</taxon>
        <taxon>Micrococcales</taxon>
        <taxon>Microbacteriaceae</taxon>
        <taxon>Naasia</taxon>
    </lineage>
</organism>
<dbReference type="AlphaFoldDB" id="A0A4S4FNF5"/>
<dbReference type="CDD" id="cd04301">
    <property type="entry name" value="NAT_SF"/>
    <property type="match status" value="1"/>
</dbReference>
<protein>
    <submittedName>
        <fullName evidence="3">GNAT family N-acetyltransferase</fullName>
    </submittedName>
</protein>
<comment type="caution">
    <text evidence="3">The sequence shown here is derived from an EMBL/GenBank/DDBJ whole genome shotgun (WGS) entry which is preliminary data.</text>
</comment>
<keyword evidence="3" id="KW-0808">Transferase</keyword>
<evidence type="ECO:0000313" key="3">
    <source>
        <dbReference type="EMBL" id="THG31758.1"/>
    </source>
</evidence>
<dbReference type="InterPro" id="IPR000182">
    <property type="entry name" value="GNAT_dom"/>
</dbReference>
<evidence type="ECO:0000259" key="2">
    <source>
        <dbReference type="PROSITE" id="PS51186"/>
    </source>
</evidence>
<proteinExistence type="predicted"/>
<dbReference type="Pfam" id="PF00583">
    <property type="entry name" value="Acetyltransf_1"/>
    <property type="match status" value="1"/>
</dbReference>
<feature type="region of interest" description="Disordered" evidence="1">
    <location>
        <begin position="23"/>
        <end position="44"/>
    </location>
</feature>
<dbReference type="PROSITE" id="PS51186">
    <property type="entry name" value="GNAT"/>
    <property type="match status" value="1"/>
</dbReference>
<sequence length="407" mass="44317">MSEAHHAAMVPLRWRTDVKARPVRCDPPAGDRTDQLVTRPSAGGRLGRVSTDALSIEPLTIPALIDGPDAGPFREMTELRNDIEASIVGSRDLAVSAAGLLPEYQDAWIDKQVHVARLGDRMVGRVFVELAQEEGARTALVEVEVLPEFRGHGVGSALLAHGEAIAAAAERPVIEAYILHTLGDPAAERVHATTGFGDVPADDPGVRFLTARGWTLEQIYRMSRLDLDDGARRLDALSAEAVAASSVGYDLVTWIGATPDEYLDDLAVLNARMSTDAPQGGLEIDEEVWTAQRVADLDARTLRGGYLFLSTAARQRETGRLVAFSNMYVDADRTRPAQQGDSLVLREHRGHRLGLLVKTGLHRLLAEESPQTRVAYTFNAEENRPMLAINEALGFVPAGYQGVWKRP</sequence>
<evidence type="ECO:0000313" key="4">
    <source>
        <dbReference type="Proteomes" id="UP000309133"/>
    </source>
</evidence>
<dbReference type="EMBL" id="SSSM01000003">
    <property type="protein sequence ID" value="THG31758.1"/>
    <property type="molecule type" value="Genomic_DNA"/>
</dbReference>
<accession>A0A4S4FNF5</accession>
<dbReference type="Gene3D" id="3.40.630.30">
    <property type="match status" value="1"/>
</dbReference>
<dbReference type="InterPro" id="IPR016181">
    <property type="entry name" value="Acyl_CoA_acyltransferase"/>
</dbReference>
<feature type="compositionally biased region" description="Basic and acidic residues" evidence="1">
    <location>
        <begin position="23"/>
        <end position="34"/>
    </location>
</feature>
<evidence type="ECO:0000256" key="1">
    <source>
        <dbReference type="SAM" id="MobiDB-lite"/>
    </source>
</evidence>
<dbReference type="GO" id="GO:0016747">
    <property type="term" value="F:acyltransferase activity, transferring groups other than amino-acyl groups"/>
    <property type="evidence" value="ECO:0007669"/>
    <property type="project" value="InterPro"/>
</dbReference>
<keyword evidence="4" id="KW-1185">Reference proteome</keyword>
<dbReference type="SUPFAM" id="SSF55729">
    <property type="entry name" value="Acyl-CoA N-acyltransferases (Nat)"/>
    <property type="match status" value="2"/>
</dbReference>
<name>A0A4S4FNF5_9MICO</name>
<reference evidence="3 4" key="1">
    <citation type="submission" date="2019-04" db="EMBL/GenBank/DDBJ databases">
        <authorList>
            <person name="Jiang L."/>
        </authorList>
    </citation>
    <scope>NUCLEOTIDE SEQUENCE [LARGE SCALE GENOMIC DNA]</scope>
    <source>
        <strain evidence="3 4">YIM 131853</strain>
    </source>
</reference>
<feature type="domain" description="N-acetyltransferase" evidence="2">
    <location>
        <begin position="71"/>
        <end position="240"/>
    </location>
</feature>
<gene>
    <name evidence="3" type="ORF">E6C64_06775</name>
</gene>
<dbReference type="Proteomes" id="UP000309133">
    <property type="component" value="Unassembled WGS sequence"/>
</dbReference>